<evidence type="ECO:0000256" key="4">
    <source>
        <dbReference type="ARBA" id="ARBA00022989"/>
    </source>
</evidence>
<reference evidence="9" key="1">
    <citation type="journal article" date="2022" name="ISME J.">
        <title>Genetic and phylogenetic analysis of dissimilatory iodate-reducing bacteria identifies potential niches across the world's oceans.</title>
        <authorList>
            <person name="Reyes-Umana V."/>
            <person name="Henning Z."/>
            <person name="Lee K."/>
            <person name="Barnum T.P."/>
            <person name="Coates J.D."/>
        </authorList>
    </citation>
    <scope>NUCLEOTIDE SEQUENCE [LARGE SCALE GENOMIC DNA]</scope>
    <source>
        <strain evidence="9">IR12</strain>
    </source>
</reference>
<dbReference type="Gene3D" id="1.10.3720.10">
    <property type="entry name" value="MetI-like"/>
    <property type="match status" value="1"/>
</dbReference>
<dbReference type="GO" id="GO:0006865">
    <property type="term" value="P:amino acid transport"/>
    <property type="evidence" value="ECO:0007669"/>
    <property type="project" value="UniProtKB-KW"/>
</dbReference>
<evidence type="ECO:0000256" key="2">
    <source>
        <dbReference type="ARBA" id="ARBA00022692"/>
    </source>
</evidence>
<protein>
    <submittedName>
        <fullName evidence="8">ABC transporter permease subunit</fullName>
    </submittedName>
</protein>
<dbReference type="EMBL" id="JAEKFT010000016">
    <property type="protein sequence ID" value="MBT0962404.1"/>
    <property type="molecule type" value="Genomic_DNA"/>
</dbReference>
<dbReference type="SUPFAM" id="SSF161098">
    <property type="entry name" value="MetI-like"/>
    <property type="match status" value="1"/>
</dbReference>
<evidence type="ECO:0000313" key="8">
    <source>
        <dbReference type="EMBL" id="MBT0962404.1"/>
    </source>
</evidence>
<organism evidence="8 9">
    <name type="scientific">Denitromonas iodatirespirans</name>
    <dbReference type="NCBI Taxonomy" id="2795389"/>
    <lineage>
        <taxon>Bacteria</taxon>
        <taxon>Pseudomonadati</taxon>
        <taxon>Pseudomonadota</taxon>
        <taxon>Betaproteobacteria</taxon>
        <taxon>Rhodocyclales</taxon>
        <taxon>Zoogloeaceae</taxon>
        <taxon>Denitromonas</taxon>
    </lineage>
</organism>
<sequence>MTLHYDFDWSILAQAQYVHWLAAGLGWTLLIGVLAMVGSLLVGALLATLQALPGIVGATGRAWGQMARNIPCLFWLLLFYAGVPALFGSNGIPWDLSLLQFGFACAVGALLIDNTTYVADALLDGIRAVSRDERQAALACGLSERQTVVECVLPQAVRFAMPALLNRSVHVIKNTALCMAIGVPEMMWAAQQIESITFRGIEATLVVSGIYLTLGWGLASLTRRIGGTRGAQEAFR</sequence>
<dbReference type="PANTHER" id="PTHR30614:SF0">
    <property type="entry name" value="L-CYSTINE TRANSPORT SYSTEM PERMEASE PROTEIN TCYL"/>
    <property type="match status" value="1"/>
</dbReference>
<dbReference type="InterPro" id="IPR035906">
    <property type="entry name" value="MetI-like_sf"/>
</dbReference>
<evidence type="ECO:0000256" key="6">
    <source>
        <dbReference type="RuleBase" id="RU363032"/>
    </source>
</evidence>
<feature type="transmembrane region" description="Helical" evidence="6">
    <location>
        <begin position="20"/>
        <end position="49"/>
    </location>
</feature>
<comment type="subcellular location">
    <subcellularLocation>
        <location evidence="1 6">Cell membrane</location>
        <topology evidence="1 6">Multi-pass membrane protein</topology>
    </subcellularLocation>
</comment>
<dbReference type="Pfam" id="PF00528">
    <property type="entry name" value="BPD_transp_1"/>
    <property type="match status" value="1"/>
</dbReference>
<comment type="caution">
    <text evidence="8">The sequence shown here is derived from an EMBL/GenBank/DDBJ whole genome shotgun (WGS) entry which is preliminary data.</text>
</comment>
<keyword evidence="6" id="KW-0813">Transport</keyword>
<proteinExistence type="inferred from homology"/>
<dbReference type="PANTHER" id="PTHR30614">
    <property type="entry name" value="MEMBRANE COMPONENT OF AMINO ACID ABC TRANSPORTER"/>
    <property type="match status" value="1"/>
</dbReference>
<name>A0A944DPR8_DENI1</name>
<evidence type="ECO:0000256" key="3">
    <source>
        <dbReference type="ARBA" id="ARBA00022970"/>
    </source>
</evidence>
<accession>A0A944DPR8</accession>
<keyword evidence="3" id="KW-0029">Amino-acid transport</keyword>
<dbReference type="GO" id="GO:0005886">
    <property type="term" value="C:plasma membrane"/>
    <property type="evidence" value="ECO:0007669"/>
    <property type="project" value="UniProtKB-SubCell"/>
</dbReference>
<keyword evidence="9" id="KW-1185">Reference proteome</keyword>
<dbReference type="PROSITE" id="PS50928">
    <property type="entry name" value="ABC_TM1"/>
    <property type="match status" value="1"/>
</dbReference>
<keyword evidence="2 6" id="KW-0812">Transmembrane</keyword>
<dbReference type="CDD" id="cd06261">
    <property type="entry name" value="TM_PBP2"/>
    <property type="match status" value="1"/>
</dbReference>
<keyword evidence="5 6" id="KW-0472">Membrane</keyword>
<dbReference type="InterPro" id="IPR043429">
    <property type="entry name" value="ArtM/GltK/GlnP/TcyL/YhdX-like"/>
</dbReference>
<gene>
    <name evidence="8" type="ORF">I8J34_14580</name>
</gene>
<feature type="transmembrane region" description="Helical" evidence="6">
    <location>
        <begin position="70"/>
        <end position="87"/>
    </location>
</feature>
<feature type="domain" description="ABC transmembrane type-1" evidence="7">
    <location>
        <begin position="25"/>
        <end position="222"/>
    </location>
</feature>
<evidence type="ECO:0000259" key="7">
    <source>
        <dbReference type="PROSITE" id="PS50928"/>
    </source>
</evidence>
<dbReference type="AlphaFoldDB" id="A0A944DPR8"/>
<dbReference type="RefSeq" id="WP_214362353.1">
    <property type="nucleotide sequence ID" value="NZ_JAEKFT010000016.1"/>
</dbReference>
<evidence type="ECO:0000256" key="5">
    <source>
        <dbReference type="ARBA" id="ARBA00023136"/>
    </source>
</evidence>
<dbReference type="InterPro" id="IPR000515">
    <property type="entry name" value="MetI-like"/>
</dbReference>
<evidence type="ECO:0000313" key="9">
    <source>
        <dbReference type="Proteomes" id="UP000694660"/>
    </source>
</evidence>
<keyword evidence="4 6" id="KW-1133">Transmembrane helix</keyword>
<dbReference type="GO" id="GO:0055085">
    <property type="term" value="P:transmembrane transport"/>
    <property type="evidence" value="ECO:0007669"/>
    <property type="project" value="InterPro"/>
</dbReference>
<dbReference type="Proteomes" id="UP000694660">
    <property type="component" value="Unassembled WGS sequence"/>
</dbReference>
<evidence type="ECO:0000256" key="1">
    <source>
        <dbReference type="ARBA" id="ARBA00004651"/>
    </source>
</evidence>
<comment type="similarity">
    <text evidence="6">Belongs to the binding-protein-dependent transport system permease family.</text>
</comment>